<keyword evidence="1" id="KW-0489">Methyltransferase</keyword>
<dbReference type="InterPro" id="IPR029063">
    <property type="entry name" value="SAM-dependent_MTases_sf"/>
</dbReference>
<dbReference type="AlphaFoldDB" id="A0A176TAT9"/>
<sequence>MIYLITEYLKFLVKSSNQHGVHSPFVYDLITKCFYKKTDPILINLFSKTKQQLLDNKSFIKVTDFGAGSKVFKNNNRQIFKIAKIAGVSNKKAKLLIRLIQYFKPKNVLEIGTSLGLGTTAIKIANKESNIITLEGCPETSNVANQLFTKNNYKNIQVITGDFKDTIPKAIKNQQFDCIYFDGNHTRKDTLHYFNTCIDTINNNSVWIFDDIYWNDDMKEAWTEIKNHKKVKVTVDIFYWGIVFFRKEQEKEHFKIRV</sequence>
<evidence type="ECO:0000313" key="1">
    <source>
        <dbReference type="EMBL" id="OAD45028.1"/>
    </source>
</evidence>
<dbReference type="OrthoDB" id="5464618at2"/>
<protein>
    <submittedName>
        <fullName evidence="1">Methyltransferase</fullName>
    </submittedName>
</protein>
<dbReference type="Pfam" id="PF13578">
    <property type="entry name" value="Methyltransf_24"/>
    <property type="match status" value="1"/>
</dbReference>
<reference evidence="1 2" key="1">
    <citation type="submission" date="2016-02" db="EMBL/GenBank/DDBJ databases">
        <title>Draft genome sequence of Polaribacter atrinae KACC17473.</title>
        <authorList>
            <person name="Shin S.-K."/>
            <person name="Yi H."/>
        </authorList>
    </citation>
    <scope>NUCLEOTIDE SEQUENCE [LARGE SCALE GENOMIC DNA]</scope>
    <source>
        <strain evidence="1 2">KACC 17473</strain>
    </source>
</reference>
<dbReference type="SUPFAM" id="SSF53335">
    <property type="entry name" value="S-adenosyl-L-methionine-dependent methyltransferases"/>
    <property type="match status" value="1"/>
</dbReference>
<keyword evidence="2" id="KW-1185">Reference proteome</keyword>
<name>A0A176TAT9_9FLAO</name>
<dbReference type="STRING" id="1333662.LPB303_08795"/>
<comment type="caution">
    <text evidence="1">The sequence shown here is derived from an EMBL/GenBank/DDBJ whole genome shotgun (WGS) entry which is preliminary data.</text>
</comment>
<keyword evidence="1" id="KW-0808">Transferase</keyword>
<proteinExistence type="predicted"/>
<dbReference type="Proteomes" id="UP000076923">
    <property type="component" value="Unassembled WGS sequence"/>
</dbReference>
<evidence type="ECO:0000313" key="2">
    <source>
        <dbReference type="Proteomes" id="UP000076923"/>
    </source>
</evidence>
<dbReference type="GO" id="GO:0008168">
    <property type="term" value="F:methyltransferase activity"/>
    <property type="evidence" value="ECO:0007669"/>
    <property type="project" value="UniProtKB-KW"/>
</dbReference>
<dbReference type="EMBL" id="LVWE01000032">
    <property type="protein sequence ID" value="OAD45028.1"/>
    <property type="molecule type" value="Genomic_DNA"/>
</dbReference>
<organism evidence="1 2">
    <name type="scientific">Polaribacter atrinae</name>
    <dbReference type="NCBI Taxonomy" id="1333662"/>
    <lineage>
        <taxon>Bacteria</taxon>
        <taxon>Pseudomonadati</taxon>
        <taxon>Bacteroidota</taxon>
        <taxon>Flavobacteriia</taxon>
        <taxon>Flavobacteriales</taxon>
        <taxon>Flavobacteriaceae</taxon>
    </lineage>
</organism>
<gene>
    <name evidence="1" type="ORF">LPB303_08795</name>
</gene>
<accession>A0A176TAT9</accession>
<dbReference type="Gene3D" id="3.40.50.150">
    <property type="entry name" value="Vaccinia Virus protein VP39"/>
    <property type="match status" value="1"/>
</dbReference>
<dbReference type="GO" id="GO:0032259">
    <property type="term" value="P:methylation"/>
    <property type="evidence" value="ECO:0007669"/>
    <property type="project" value="UniProtKB-KW"/>
</dbReference>